<sequence length="48" mass="5571">MIELLLKVRREKSRYASIFSKELLCNLILLTGIHLNLQTAHIHNISLI</sequence>
<name>A0A0A9HTV7_ARUDO</name>
<dbReference type="AlphaFoldDB" id="A0A0A9HTV7"/>
<evidence type="ECO:0000313" key="1">
    <source>
        <dbReference type="EMBL" id="JAE38336.1"/>
    </source>
</evidence>
<dbReference type="EMBL" id="GBRH01159560">
    <property type="protein sequence ID" value="JAE38336.1"/>
    <property type="molecule type" value="Transcribed_RNA"/>
</dbReference>
<organism evidence="1">
    <name type="scientific">Arundo donax</name>
    <name type="common">Giant reed</name>
    <name type="synonym">Donax arundinaceus</name>
    <dbReference type="NCBI Taxonomy" id="35708"/>
    <lineage>
        <taxon>Eukaryota</taxon>
        <taxon>Viridiplantae</taxon>
        <taxon>Streptophyta</taxon>
        <taxon>Embryophyta</taxon>
        <taxon>Tracheophyta</taxon>
        <taxon>Spermatophyta</taxon>
        <taxon>Magnoliopsida</taxon>
        <taxon>Liliopsida</taxon>
        <taxon>Poales</taxon>
        <taxon>Poaceae</taxon>
        <taxon>PACMAD clade</taxon>
        <taxon>Arundinoideae</taxon>
        <taxon>Arundineae</taxon>
        <taxon>Arundo</taxon>
    </lineage>
</organism>
<proteinExistence type="predicted"/>
<reference evidence="1" key="1">
    <citation type="submission" date="2014-09" db="EMBL/GenBank/DDBJ databases">
        <authorList>
            <person name="Magalhaes I.L.F."/>
            <person name="Oliveira U."/>
            <person name="Santos F.R."/>
            <person name="Vidigal T.H.D.A."/>
            <person name="Brescovit A.D."/>
            <person name="Santos A.J."/>
        </authorList>
    </citation>
    <scope>NUCLEOTIDE SEQUENCE</scope>
    <source>
        <tissue evidence="1">Shoot tissue taken approximately 20 cm above the soil surface</tissue>
    </source>
</reference>
<reference evidence="1" key="2">
    <citation type="journal article" date="2015" name="Data Brief">
        <title>Shoot transcriptome of the giant reed, Arundo donax.</title>
        <authorList>
            <person name="Barrero R.A."/>
            <person name="Guerrero F.D."/>
            <person name="Moolhuijzen P."/>
            <person name="Goolsby J.A."/>
            <person name="Tidwell J."/>
            <person name="Bellgard S.E."/>
            <person name="Bellgard M.I."/>
        </authorList>
    </citation>
    <scope>NUCLEOTIDE SEQUENCE</scope>
    <source>
        <tissue evidence="1">Shoot tissue taken approximately 20 cm above the soil surface</tissue>
    </source>
</reference>
<accession>A0A0A9HTV7</accession>
<protein>
    <submittedName>
        <fullName evidence="1">Uncharacterized protein</fullName>
    </submittedName>
</protein>